<feature type="chain" id="PRO_5001997620" evidence="1">
    <location>
        <begin position="22"/>
        <end position="97"/>
    </location>
</feature>
<comment type="caution">
    <text evidence="2">The sequence shown here is derived from an EMBL/GenBank/DDBJ whole genome shotgun (WGS) entry which is preliminary data.</text>
</comment>
<evidence type="ECO:0000256" key="1">
    <source>
        <dbReference type="SAM" id="SignalP"/>
    </source>
</evidence>
<evidence type="ECO:0000313" key="2">
    <source>
        <dbReference type="EMBL" id="KGG19977.1"/>
    </source>
</evidence>
<keyword evidence="1" id="KW-0732">Signal</keyword>
<gene>
    <name evidence="2" type="ORF">EV03_1441</name>
</gene>
<dbReference type="Proteomes" id="UP000030392">
    <property type="component" value="Unassembled WGS sequence"/>
</dbReference>
<organism evidence="2 3">
    <name type="scientific">Prochlorococcus marinus str. PAC1</name>
    <dbReference type="NCBI Taxonomy" id="59924"/>
    <lineage>
        <taxon>Bacteria</taxon>
        <taxon>Bacillati</taxon>
        <taxon>Cyanobacteriota</taxon>
        <taxon>Cyanophyceae</taxon>
        <taxon>Synechococcales</taxon>
        <taxon>Prochlorococcaceae</taxon>
        <taxon>Prochlorococcus</taxon>
    </lineage>
</organism>
<feature type="signal peptide" evidence="1">
    <location>
        <begin position="1"/>
        <end position="21"/>
    </location>
</feature>
<dbReference type="RefSeq" id="WP_036906475.1">
    <property type="nucleotide sequence ID" value="NZ_CP138967.1"/>
</dbReference>
<sequence length="97" mass="10881">MKRLLLAPLLLGSLFMPSVQAEYRTSFKLNNIRGYGLYNYTQTIWKPKDPNNKLTIDWLVDCKAGKAASFNVRNGGFNVVDVSTIKTISDLCISKGH</sequence>
<reference evidence="3" key="1">
    <citation type="journal article" date="2014" name="Sci. Data">
        <title>Genomes of diverse isolates of the marine cyanobacterium Prochlorococcus.</title>
        <authorList>
            <person name="Biller S."/>
            <person name="Berube P."/>
            <person name="Thompson J."/>
            <person name="Kelly L."/>
            <person name="Roggensack S."/>
            <person name="Awad L."/>
            <person name="Roache-Johnson K."/>
            <person name="Ding H."/>
            <person name="Giovannoni S.J."/>
            <person name="Moore L.R."/>
            <person name="Chisholm S.W."/>
        </authorList>
    </citation>
    <scope>NUCLEOTIDE SEQUENCE [LARGE SCALE GENOMIC DNA]</scope>
    <source>
        <strain evidence="3">PAC1</strain>
    </source>
</reference>
<dbReference type="EMBL" id="JNAX01000014">
    <property type="protein sequence ID" value="KGG19977.1"/>
    <property type="molecule type" value="Genomic_DNA"/>
</dbReference>
<accession>A0A0A2C385</accession>
<name>A0A0A2C385_PROMR</name>
<dbReference type="AlphaFoldDB" id="A0A0A2C385"/>
<protein>
    <submittedName>
        <fullName evidence="2">Uncharacterized protein</fullName>
    </submittedName>
</protein>
<proteinExistence type="predicted"/>
<evidence type="ECO:0000313" key="3">
    <source>
        <dbReference type="Proteomes" id="UP000030392"/>
    </source>
</evidence>